<feature type="compositionally biased region" description="Polar residues" evidence="4">
    <location>
        <begin position="145"/>
        <end position="163"/>
    </location>
</feature>
<protein>
    <recommendedName>
        <fullName evidence="5">Cytochrome b5 heme-binding domain-containing protein</fullName>
    </recommendedName>
</protein>
<evidence type="ECO:0000313" key="7">
    <source>
        <dbReference type="Proteomes" id="UP000233524"/>
    </source>
</evidence>
<dbReference type="OrthoDB" id="432299at2759"/>
<name>A0A2N3NBU3_9PEZI</name>
<evidence type="ECO:0000256" key="2">
    <source>
        <dbReference type="ARBA" id="ARBA00022723"/>
    </source>
</evidence>
<dbReference type="STRING" id="41688.A0A2N3NBU3"/>
<dbReference type="GO" id="GO:0004128">
    <property type="term" value="F:cytochrome-b5 reductase activity, acting on NAD(P)H"/>
    <property type="evidence" value="ECO:0007669"/>
    <property type="project" value="TreeGrafter"/>
</dbReference>
<feature type="compositionally biased region" description="Low complexity" evidence="4">
    <location>
        <begin position="170"/>
        <end position="185"/>
    </location>
</feature>
<dbReference type="InParanoid" id="A0A2N3NBU3"/>
<evidence type="ECO:0000259" key="5">
    <source>
        <dbReference type="PROSITE" id="PS50255"/>
    </source>
</evidence>
<dbReference type="PROSITE" id="PS50255">
    <property type="entry name" value="CYTOCHROME_B5_2"/>
    <property type="match status" value="1"/>
</dbReference>
<proteinExistence type="predicted"/>
<keyword evidence="2" id="KW-0479">Metal-binding</keyword>
<feature type="region of interest" description="Disordered" evidence="4">
    <location>
        <begin position="170"/>
        <end position="189"/>
    </location>
</feature>
<keyword evidence="1" id="KW-0349">Heme</keyword>
<reference evidence="6 7" key="1">
    <citation type="journal article" date="2017" name="G3 (Bethesda)">
        <title>First Draft Genome Sequence of the Pathogenic Fungus Lomentospora prolificans (Formerly Scedosporium prolificans).</title>
        <authorList>
            <person name="Luo R."/>
            <person name="Zimin A."/>
            <person name="Workman R."/>
            <person name="Fan Y."/>
            <person name="Pertea G."/>
            <person name="Grossman N."/>
            <person name="Wear M.P."/>
            <person name="Jia B."/>
            <person name="Miller H."/>
            <person name="Casadevall A."/>
            <person name="Timp W."/>
            <person name="Zhang S.X."/>
            <person name="Salzberg S.L."/>
        </authorList>
    </citation>
    <scope>NUCLEOTIDE SEQUENCE [LARGE SCALE GENOMIC DNA]</scope>
    <source>
        <strain evidence="6 7">JHH-5317</strain>
    </source>
</reference>
<evidence type="ECO:0000256" key="4">
    <source>
        <dbReference type="SAM" id="MobiDB-lite"/>
    </source>
</evidence>
<keyword evidence="7" id="KW-1185">Reference proteome</keyword>
<dbReference type="InterPro" id="IPR036400">
    <property type="entry name" value="Cyt_B5-like_heme/steroid_sf"/>
</dbReference>
<dbReference type="FunFam" id="3.10.120.10:FF:000001">
    <property type="entry name" value="Cytochrome b5 reductase 4"/>
    <property type="match status" value="1"/>
</dbReference>
<evidence type="ECO:0000256" key="1">
    <source>
        <dbReference type="ARBA" id="ARBA00022617"/>
    </source>
</evidence>
<organism evidence="6 7">
    <name type="scientific">Lomentospora prolificans</name>
    <dbReference type="NCBI Taxonomy" id="41688"/>
    <lineage>
        <taxon>Eukaryota</taxon>
        <taxon>Fungi</taxon>
        <taxon>Dikarya</taxon>
        <taxon>Ascomycota</taxon>
        <taxon>Pezizomycotina</taxon>
        <taxon>Sordariomycetes</taxon>
        <taxon>Hypocreomycetidae</taxon>
        <taxon>Microascales</taxon>
        <taxon>Microascaceae</taxon>
        <taxon>Lomentospora</taxon>
    </lineage>
</organism>
<dbReference type="Pfam" id="PF00173">
    <property type="entry name" value="Cyt-b5"/>
    <property type="match status" value="1"/>
</dbReference>
<dbReference type="PANTHER" id="PTHR46237:SF1">
    <property type="entry name" value="CYTOCHROME B5 REDUCTASE 4"/>
    <property type="match status" value="1"/>
</dbReference>
<keyword evidence="3" id="KW-0408">Iron</keyword>
<dbReference type="EMBL" id="NLAX01000010">
    <property type="protein sequence ID" value="PKS09910.1"/>
    <property type="molecule type" value="Genomic_DNA"/>
</dbReference>
<gene>
    <name evidence="6" type="ORF">jhhlp_004533</name>
</gene>
<evidence type="ECO:0000313" key="6">
    <source>
        <dbReference type="EMBL" id="PKS09910.1"/>
    </source>
</evidence>
<dbReference type="SUPFAM" id="SSF55856">
    <property type="entry name" value="Cytochrome b5-like heme/steroid binding domain"/>
    <property type="match status" value="1"/>
</dbReference>
<dbReference type="VEuPathDB" id="FungiDB:jhhlp_004533"/>
<dbReference type="InterPro" id="IPR001199">
    <property type="entry name" value="Cyt_B5-like_heme/steroid-bd"/>
</dbReference>
<dbReference type="SMART" id="SM01117">
    <property type="entry name" value="Cyt-b5"/>
    <property type="match status" value="1"/>
</dbReference>
<comment type="caution">
    <text evidence="6">The sequence shown here is derived from an EMBL/GenBank/DDBJ whole genome shotgun (WGS) entry which is preliminary data.</text>
</comment>
<accession>A0A2N3NBU3</accession>
<dbReference type="GO" id="GO:0046872">
    <property type="term" value="F:metal ion binding"/>
    <property type="evidence" value="ECO:0007669"/>
    <property type="project" value="UniProtKB-KW"/>
</dbReference>
<sequence>MAVIGISLIVASVLWVLVRPPPWLATFLLPWRDRRGIGKPPATRRPSGTRDDAGDSGDSGIGLEGPSPLPGSADQPAVWVQAEEARRESREPTPSIQLLEEDAPAPIPVPPTPAAEKAVQDRLAMPPPPPLMIRRQRPDLDADSGEQTTPKATAAQPSTAVPSFSLETEPTINAPTINTPTLNAPSPSVAPLNAPSLRPPVPAFPQLLLTPSPSSSLPPPPCPLTEPFRSVLLAPPPTHTTKPAKPSRKVLLAPGHSPLDWASISGPNADLRNLPPETPYLRVSPAMLKRQTGRKGKDAWTVLGGRVYNITPYAPYHPGGVPELMRCAGRDGSKLFGEVHPWVNYENMLQACLVGIFVDNHEEPSKMEEMD</sequence>
<dbReference type="Proteomes" id="UP000233524">
    <property type="component" value="Unassembled WGS sequence"/>
</dbReference>
<evidence type="ECO:0000256" key="3">
    <source>
        <dbReference type="ARBA" id="ARBA00023004"/>
    </source>
</evidence>
<dbReference type="PANTHER" id="PTHR46237">
    <property type="entry name" value="CYTOCHROME B5 REDUCTASE 4 FAMILY MEMBER"/>
    <property type="match status" value="1"/>
</dbReference>
<feature type="domain" description="Cytochrome b5 heme-binding" evidence="5">
    <location>
        <begin position="280"/>
        <end position="358"/>
    </location>
</feature>
<dbReference type="AlphaFoldDB" id="A0A2N3NBU3"/>
<feature type="region of interest" description="Disordered" evidence="4">
    <location>
        <begin position="35"/>
        <end position="163"/>
    </location>
</feature>
<dbReference type="GO" id="GO:0005737">
    <property type="term" value="C:cytoplasm"/>
    <property type="evidence" value="ECO:0007669"/>
    <property type="project" value="TreeGrafter"/>
</dbReference>
<dbReference type="GO" id="GO:0020037">
    <property type="term" value="F:heme binding"/>
    <property type="evidence" value="ECO:0007669"/>
    <property type="project" value="TreeGrafter"/>
</dbReference>
<dbReference type="Gene3D" id="3.10.120.10">
    <property type="entry name" value="Cytochrome b5-like heme/steroid binding domain"/>
    <property type="match status" value="1"/>
</dbReference>
<dbReference type="InterPro" id="IPR051872">
    <property type="entry name" value="Cytochrome_b5/Flavoprotein_Rdt"/>
</dbReference>